<gene>
    <name evidence="1" type="ORF">GMARGA_LOCUS35796</name>
</gene>
<dbReference type="Proteomes" id="UP000789901">
    <property type="component" value="Unassembled WGS sequence"/>
</dbReference>
<comment type="caution">
    <text evidence="1">The sequence shown here is derived from an EMBL/GenBank/DDBJ whole genome shotgun (WGS) entry which is preliminary data.</text>
</comment>
<evidence type="ECO:0000313" key="2">
    <source>
        <dbReference type="Proteomes" id="UP000789901"/>
    </source>
</evidence>
<name>A0ABN7WWJ3_GIGMA</name>
<proteinExistence type="predicted"/>
<evidence type="ECO:0000313" key="1">
    <source>
        <dbReference type="EMBL" id="CAG8842078.1"/>
    </source>
</evidence>
<dbReference type="EMBL" id="CAJVQB010067851">
    <property type="protein sequence ID" value="CAG8842078.1"/>
    <property type="molecule type" value="Genomic_DNA"/>
</dbReference>
<organism evidence="1 2">
    <name type="scientific">Gigaspora margarita</name>
    <dbReference type="NCBI Taxonomy" id="4874"/>
    <lineage>
        <taxon>Eukaryota</taxon>
        <taxon>Fungi</taxon>
        <taxon>Fungi incertae sedis</taxon>
        <taxon>Mucoromycota</taxon>
        <taxon>Glomeromycotina</taxon>
        <taxon>Glomeromycetes</taxon>
        <taxon>Diversisporales</taxon>
        <taxon>Gigasporaceae</taxon>
        <taxon>Gigaspora</taxon>
    </lineage>
</organism>
<keyword evidence="2" id="KW-1185">Reference proteome</keyword>
<reference evidence="1 2" key="1">
    <citation type="submission" date="2021-06" db="EMBL/GenBank/DDBJ databases">
        <authorList>
            <person name="Kallberg Y."/>
            <person name="Tangrot J."/>
            <person name="Rosling A."/>
        </authorList>
    </citation>
    <scope>NUCLEOTIDE SEQUENCE [LARGE SCALE GENOMIC DNA]</scope>
    <source>
        <strain evidence="1 2">120-4 pot B 10/14</strain>
    </source>
</reference>
<protein>
    <submittedName>
        <fullName evidence="1">39916_t:CDS:1</fullName>
    </submittedName>
</protein>
<accession>A0ABN7WWJ3</accession>
<feature type="non-terminal residue" evidence="1">
    <location>
        <position position="1"/>
    </location>
</feature>
<sequence length="162" mass="19018">QNEVNEVASQEASRNLFLPVTSINCNEISKRYLLETLSIPDAAFEQVANLHLGLQFEYWDHINLVLLAYGQKKDAIPDISQHMLRQLLQGEFKDQLFLNKDLANIIQHFKKDNTTDPDKDPENDVSNLLKVLRTFKEEDPIWFISDHCVKNRLYHLFWMTPY</sequence>